<feature type="transmembrane region" description="Helical" evidence="1">
    <location>
        <begin position="6"/>
        <end position="24"/>
    </location>
</feature>
<keyword evidence="3" id="KW-1185">Reference proteome</keyword>
<protein>
    <submittedName>
        <fullName evidence="2">Uncharacterized protein</fullName>
    </submittedName>
</protein>
<keyword evidence="1" id="KW-0472">Membrane</keyword>
<evidence type="ECO:0000256" key="1">
    <source>
        <dbReference type="SAM" id="Phobius"/>
    </source>
</evidence>
<feature type="transmembrane region" description="Helical" evidence="1">
    <location>
        <begin position="31"/>
        <end position="53"/>
    </location>
</feature>
<evidence type="ECO:0000313" key="3">
    <source>
        <dbReference type="Proteomes" id="UP000236151"/>
    </source>
</evidence>
<dbReference type="AlphaFoldDB" id="A0A2K2F4K0"/>
<dbReference type="RefSeq" id="WP_103082060.1">
    <property type="nucleotide sequence ID" value="NZ_CP021850.1"/>
</dbReference>
<organism evidence="2 3">
    <name type="scientific">Clostridium thermosuccinogenes</name>
    <dbReference type="NCBI Taxonomy" id="84032"/>
    <lineage>
        <taxon>Bacteria</taxon>
        <taxon>Bacillati</taxon>
        <taxon>Bacillota</taxon>
        <taxon>Clostridia</taxon>
        <taxon>Eubacteriales</taxon>
        <taxon>Clostridiaceae</taxon>
        <taxon>Clostridium</taxon>
    </lineage>
</organism>
<comment type="caution">
    <text evidence="2">The sequence shown here is derived from an EMBL/GenBank/DDBJ whole genome shotgun (WGS) entry which is preliminary data.</text>
</comment>
<keyword evidence="1" id="KW-0812">Transmembrane</keyword>
<keyword evidence="1" id="KW-1133">Transmembrane helix</keyword>
<dbReference type="EMBL" id="NIOJ01000033">
    <property type="protein sequence ID" value="PNT97827.1"/>
    <property type="molecule type" value="Genomic_DNA"/>
</dbReference>
<feature type="transmembrane region" description="Helical" evidence="1">
    <location>
        <begin position="73"/>
        <end position="94"/>
    </location>
</feature>
<proteinExistence type="predicted"/>
<reference evidence="2 3" key="1">
    <citation type="submission" date="2017-06" db="EMBL/GenBank/DDBJ databases">
        <title>Investigating the central metabolism of Clostridium thermosuccinogenes.</title>
        <authorList>
            <person name="Koendjbiharie J.G."/>
            <person name="van Kranenburg R."/>
        </authorList>
    </citation>
    <scope>NUCLEOTIDE SEQUENCE [LARGE SCALE GENOMIC DNA]</scope>
    <source>
        <strain evidence="2 3">DSM 5806</strain>
    </source>
</reference>
<gene>
    <name evidence="2" type="ORF">CDQ84_12445</name>
</gene>
<sequence>MRIAFLVPAALVIFAGFIVLQIFLSKKDNKWLGLMLPIICFCIALAGSVYQIYEWSATGDGNTATSAFGWVSVTAAFFFTNIPTVILLVIYFACREKQRRKKALDKMNVQDL</sequence>
<accession>A0A2K2F4K0</accession>
<dbReference type="OrthoDB" id="2200068at2"/>
<dbReference type="Proteomes" id="UP000236151">
    <property type="component" value="Unassembled WGS sequence"/>
</dbReference>
<dbReference type="KEGG" id="cthd:CDO33_13395"/>
<name>A0A2K2F4K0_9CLOT</name>
<evidence type="ECO:0000313" key="2">
    <source>
        <dbReference type="EMBL" id="PNT97827.1"/>
    </source>
</evidence>